<dbReference type="Pfam" id="PF03350">
    <property type="entry name" value="UPF0114"/>
    <property type="match status" value="1"/>
</dbReference>
<reference evidence="3" key="1">
    <citation type="journal article" date="2018" name="Gigascience">
        <title>Genome assembly of the Pink Ipe (Handroanthus impetiginosus, Bignoniaceae), a highly valued, ecologically keystone Neotropical timber forest tree.</title>
        <authorList>
            <person name="Silva-Junior O.B."/>
            <person name="Grattapaglia D."/>
            <person name="Novaes E."/>
            <person name="Collevatti R.G."/>
        </authorList>
    </citation>
    <scope>NUCLEOTIDE SEQUENCE [LARGE SCALE GENOMIC DNA]</scope>
    <source>
        <strain evidence="3">cv. UFG-1</strain>
    </source>
</reference>
<dbReference type="STRING" id="429701.A0A2G9HNL8"/>
<feature type="transmembrane region" description="Helical" evidence="1">
    <location>
        <begin position="267"/>
        <end position="288"/>
    </location>
</feature>
<keyword evidence="1" id="KW-0472">Membrane</keyword>
<organism evidence="2 3">
    <name type="scientific">Handroanthus impetiginosus</name>
    <dbReference type="NCBI Taxonomy" id="429701"/>
    <lineage>
        <taxon>Eukaryota</taxon>
        <taxon>Viridiplantae</taxon>
        <taxon>Streptophyta</taxon>
        <taxon>Embryophyta</taxon>
        <taxon>Tracheophyta</taxon>
        <taxon>Spermatophyta</taxon>
        <taxon>Magnoliopsida</taxon>
        <taxon>eudicotyledons</taxon>
        <taxon>Gunneridae</taxon>
        <taxon>Pentapetalae</taxon>
        <taxon>asterids</taxon>
        <taxon>lamiids</taxon>
        <taxon>Lamiales</taxon>
        <taxon>Bignoniaceae</taxon>
        <taxon>Crescentiina</taxon>
        <taxon>Tabebuia alliance</taxon>
        <taxon>Handroanthus</taxon>
    </lineage>
</organism>
<dbReference type="AlphaFoldDB" id="A0A2G9HNL8"/>
<feature type="transmembrane region" description="Helical" evidence="1">
    <location>
        <begin position="179"/>
        <end position="199"/>
    </location>
</feature>
<accession>A0A2G9HNL8</accession>
<dbReference type="InterPro" id="IPR005134">
    <property type="entry name" value="UPF0114"/>
</dbReference>
<keyword evidence="1" id="KW-1133">Transmembrane helix</keyword>
<dbReference type="PANTHER" id="PTHR31721">
    <property type="entry name" value="OS06G0710300 PROTEIN"/>
    <property type="match status" value="1"/>
</dbReference>
<dbReference type="OrthoDB" id="1912077at2759"/>
<protein>
    <submittedName>
        <fullName evidence="2">Uncharacterized protein</fullName>
    </submittedName>
</protein>
<proteinExistence type="predicted"/>
<evidence type="ECO:0000313" key="2">
    <source>
        <dbReference type="EMBL" id="PIN19112.1"/>
    </source>
</evidence>
<comment type="caution">
    <text evidence="2">The sequence shown here is derived from an EMBL/GenBank/DDBJ whole genome shotgun (WGS) entry which is preliminary data.</text>
</comment>
<gene>
    <name evidence="2" type="ORF">CDL12_08223</name>
</gene>
<evidence type="ECO:0000256" key="1">
    <source>
        <dbReference type="SAM" id="Phobius"/>
    </source>
</evidence>
<keyword evidence="1" id="KW-0812">Transmembrane</keyword>
<dbReference type="EMBL" id="NKXS01001333">
    <property type="protein sequence ID" value="PIN19112.1"/>
    <property type="molecule type" value="Genomic_DNA"/>
</dbReference>
<sequence length="296" mass="32894">MSSDRLIRMSKPLSHSHCDQVSRITSVASKPRTLTMCLNRARFSSENPATAGGDRKPVVEVNATGCKSAFVPVSEPKTDKDMDLGLLLGYVGDVMSRWKKFITKERPWRWHIQMFVEKVIIDCRFFTLLAVAGSLLSSVLCFVEGCVLILETYFQYFNPLQKMPEQGQVVPRLIEAIDMFLVGTAMLIFGVALHVMFVGQNNLKGKGSQNSVSTLSRNFNLQKLKSWMGMESAMEAKSKIGHAVIMILQVQLLEKFKSIPVTNGMDLACFAGAVFLSSACIFVLSRIYGSRAETTT</sequence>
<dbReference type="PANTHER" id="PTHR31721:SF3">
    <property type="entry name" value="EXPRESSED PROTEIN"/>
    <property type="match status" value="1"/>
</dbReference>
<feature type="transmembrane region" description="Helical" evidence="1">
    <location>
        <begin position="125"/>
        <end position="150"/>
    </location>
</feature>
<name>A0A2G9HNL8_9LAMI</name>
<evidence type="ECO:0000313" key="3">
    <source>
        <dbReference type="Proteomes" id="UP000231279"/>
    </source>
</evidence>
<dbReference type="Proteomes" id="UP000231279">
    <property type="component" value="Unassembled WGS sequence"/>
</dbReference>
<keyword evidence="3" id="KW-1185">Reference proteome</keyword>